<evidence type="ECO:0000259" key="1">
    <source>
        <dbReference type="Pfam" id="PF07398"/>
    </source>
</evidence>
<dbReference type="STRING" id="1216970.GCA_001570985_01212"/>
<gene>
    <name evidence="3" type="ORF">EXU32_16845</name>
</gene>
<dbReference type="GO" id="GO:0046872">
    <property type="term" value="F:metal ion binding"/>
    <property type="evidence" value="ECO:0007669"/>
    <property type="project" value="InterPro"/>
</dbReference>
<evidence type="ECO:0000313" key="3">
    <source>
        <dbReference type="EMBL" id="QBF47764.1"/>
    </source>
</evidence>
<feature type="domain" description="Mycothiol-dependent maleylpyruvate isomerase metal-binding" evidence="2">
    <location>
        <begin position="16"/>
        <end position="142"/>
    </location>
</feature>
<name>A0A4P6MVG1_9MICO</name>
<evidence type="ECO:0000259" key="2">
    <source>
        <dbReference type="Pfam" id="PF11716"/>
    </source>
</evidence>
<dbReference type="Pfam" id="PF11716">
    <property type="entry name" value="MDMPI_N"/>
    <property type="match status" value="1"/>
</dbReference>
<dbReference type="InterPro" id="IPR024344">
    <property type="entry name" value="MDMPI_metal-binding"/>
</dbReference>
<dbReference type="InterPro" id="IPR017517">
    <property type="entry name" value="Maleyloyr_isom"/>
</dbReference>
<dbReference type="GO" id="GO:0005886">
    <property type="term" value="C:plasma membrane"/>
    <property type="evidence" value="ECO:0007669"/>
    <property type="project" value="TreeGrafter"/>
</dbReference>
<feature type="domain" description="MDMPI C-terminal" evidence="1">
    <location>
        <begin position="155"/>
        <end position="267"/>
    </location>
</feature>
<dbReference type="PANTHER" id="PTHR40758">
    <property type="entry name" value="CONSERVED PROTEIN"/>
    <property type="match status" value="1"/>
</dbReference>
<dbReference type="NCBIfam" id="TIGR03083">
    <property type="entry name" value="maleylpyruvate isomerase family mycothiol-dependent enzyme"/>
    <property type="match status" value="1"/>
</dbReference>
<dbReference type="GO" id="GO:0016853">
    <property type="term" value="F:isomerase activity"/>
    <property type="evidence" value="ECO:0007669"/>
    <property type="project" value="UniProtKB-KW"/>
</dbReference>
<sequence length="277" mass="30522">MTGDVQAHWLPFDTYLAALERETRRARECLADADPSARVPSCPDWSADDLLWHLGGEVQDFWAWVIAHRPDAPAAYEEPARPADRAGLLHVLDHAHEDLMLRLRNADPAEGAWSWSGDPELHTVGFTMRRQAHEALIHRVDAELAIGDPTPLDTELAADGVLEALDWMYGGLPRWASFAPDGGTVLVHVTDTGHRILVALGRVTGHNPRDDADIDQPHLRVADRAVHGHGDADALVSGTAQDLDLWLWHRGPAHLVEMDGDEDVIDRLTTVLGEPVD</sequence>
<proteinExistence type="predicted"/>
<dbReference type="PANTHER" id="PTHR40758:SF1">
    <property type="entry name" value="CONSERVED PROTEIN"/>
    <property type="match status" value="1"/>
</dbReference>
<evidence type="ECO:0000313" key="4">
    <source>
        <dbReference type="Proteomes" id="UP000290408"/>
    </source>
</evidence>
<dbReference type="AlphaFoldDB" id="A0A4P6MVG1"/>
<keyword evidence="4" id="KW-1185">Reference proteome</keyword>
<dbReference type="Proteomes" id="UP000290408">
    <property type="component" value="Chromosome"/>
</dbReference>
<protein>
    <submittedName>
        <fullName evidence="3">Maleylpyruvate isomerase family mycothiol-dependent enzyme</fullName>
    </submittedName>
</protein>
<accession>A0A4P6MVG1</accession>
<reference evidence="3 4" key="1">
    <citation type="submission" date="2019-02" db="EMBL/GenBank/DDBJ databases">
        <title>Genomic data mining of an Antarctic deep-sea actinobacterium, Janibacterlimosus P3-3-X1.</title>
        <authorList>
            <person name="Liao L."/>
            <person name="Chen B."/>
        </authorList>
    </citation>
    <scope>NUCLEOTIDE SEQUENCE [LARGE SCALE GENOMIC DNA]</scope>
    <source>
        <strain evidence="3 4">P3-3-X1</strain>
    </source>
</reference>
<keyword evidence="3" id="KW-0670">Pyruvate</keyword>
<dbReference type="EMBL" id="CP036164">
    <property type="protein sequence ID" value="QBF47764.1"/>
    <property type="molecule type" value="Genomic_DNA"/>
</dbReference>
<keyword evidence="3" id="KW-0413">Isomerase</keyword>
<dbReference type="OrthoDB" id="3671213at2"/>
<organism evidence="3 4">
    <name type="scientific">Janibacter limosus</name>
    <dbReference type="NCBI Taxonomy" id="53458"/>
    <lineage>
        <taxon>Bacteria</taxon>
        <taxon>Bacillati</taxon>
        <taxon>Actinomycetota</taxon>
        <taxon>Actinomycetes</taxon>
        <taxon>Micrococcales</taxon>
        <taxon>Intrasporangiaceae</taxon>
        <taxon>Janibacter</taxon>
    </lineage>
</organism>
<dbReference type="RefSeq" id="WP_130630937.1">
    <property type="nucleotide sequence ID" value="NZ_CP036164.1"/>
</dbReference>
<dbReference type="Pfam" id="PF07398">
    <property type="entry name" value="MDMPI_C"/>
    <property type="match status" value="1"/>
</dbReference>
<dbReference type="KEGG" id="jli:EXU32_16845"/>
<dbReference type="InterPro" id="IPR010872">
    <property type="entry name" value="MDMPI_C-term_domain"/>
</dbReference>